<evidence type="ECO:0000313" key="1">
    <source>
        <dbReference type="EMBL" id="KAJ7543936.1"/>
    </source>
</evidence>
<keyword evidence="2" id="KW-1185">Reference proteome</keyword>
<protein>
    <submittedName>
        <fullName evidence="1">Uncharacterized protein</fullName>
    </submittedName>
</protein>
<proteinExistence type="predicted"/>
<dbReference type="EMBL" id="CM055100">
    <property type="protein sequence ID" value="KAJ7543936.1"/>
    <property type="molecule type" value="Genomic_DNA"/>
</dbReference>
<comment type="caution">
    <text evidence="1">The sequence shown here is derived from an EMBL/GenBank/DDBJ whole genome shotgun (WGS) entry which is preliminary data.</text>
</comment>
<name>A0ACC2CPL5_DIPCM</name>
<reference evidence="2" key="1">
    <citation type="journal article" date="2024" name="Proc. Natl. Acad. Sci. U.S.A.">
        <title>Extraordinary preservation of gene collinearity over three hundred million years revealed in homosporous lycophytes.</title>
        <authorList>
            <person name="Li C."/>
            <person name="Wickell D."/>
            <person name="Kuo L.Y."/>
            <person name="Chen X."/>
            <person name="Nie B."/>
            <person name="Liao X."/>
            <person name="Peng D."/>
            <person name="Ji J."/>
            <person name="Jenkins J."/>
            <person name="Williams M."/>
            <person name="Shu S."/>
            <person name="Plott C."/>
            <person name="Barry K."/>
            <person name="Rajasekar S."/>
            <person name="Grimwood J."/>
            <person name="Han X."/>
            <person name="Sun S."/>
            <person name="Hou Z."/>
            <person name="He W."/>
            <person name="Dai G."/>
            <person name="Sun C."/>
            <person name="Schmutz J."/>
            <person name="Leebens-Mack J.H."/>
            <person name="Li F.W."/>
            <person name="Wang L."/>
        </authorList>
    </citation>
    <scope>NUCLEOTIDE SEQUENCE [LARGE SCALE GENOMIC DNA]</scope>
    <source>
        <strain evidence="2">cv. PW_Plant_1</strain>
    </source>
</reference>
<organism evidence="1 2">
    <name type="scientific">Diphasiastrum complanatum</name>
    <name type="common">Issler's clubmoss</name>
    <name type="synonym">Lycopodium complanatum</name>
    <dbReference type="NCBI Taxonomy" id="34168"/>
    <lineage>
        <taxon>Eukaryota</taxon>
        <taxon>Viridiplantae</taxon>
        <taxon>Streptophyta</taxon>
        <taxon>Embryophyta</taxon>
        <taxon>Tracheophyta</taxon>
        <taxon>Lycopodiopsida</taxon>
        <taxon>Lycopodiales</taxon>
        <taxon>Lycopodiaceae</taxon>
        <taxon>Lycopodioideae</taxon>
        <taxon>Diphasiastrum</taxon>
    </lineage>
</organism>
<accession>A0ACC2CPL5</accession>
<sequence>MSIAHQSWESGSSHSLACKMGAKSCDLCKEAGSGHRGFMSHGLPSLSLFSSADSKPEEEDEKCFLQPATAFSGKSSLTCRSLQLEATKVQGLVHQSDACLLDDYLTSQAEDTLRKAPQNDESDQLIYPGSVGVDAIHRHSVPPMPLHILGSKAQRGNSCEEAGASWLGSNDRSRSSSPSSSIGVCENSSSTSNEALMMGNTEEEVQSTLRGPLEDLNSLEESLPLRKGLSRFISGKSRSFSCLSDVRSVKELAKPENPYSRRRRFNFHRSEGFDRHRYLPPRNSTVGISKKSICSSKINLSLALAYSTEVTGTNVGDWDCCGSFNRCSNRLISSRSLSMTDLQRVAGNISSLDSK</sequence>
<evidence type="ECO:0000313" key="2">
    <source>
        <dbReference type="Proteomes" id="UP001162992"/>
    </source>
</evidence>
<gene>
    <name evidence="1" type="ORF">O6H91_09G059100</name>
</gene>
<dbReference type="Proteomes" id="UP001162992">
    <property type="component" value="Chromosome 9"/>
</dbReference>